<dbReference type="PANTHER" id="PTHR21427:SF19">
    <property type="entry name" value="UBIQUINONE BIOSYNTHESIS PROTEIN COQ9, MITOCHONDRIAL"/>
    <property type="match status" value="1"/>
</dbReference>
<dbReference type="Proteomes" id="UP000468901">
    <property type="component" value="Unassembled WGS sequence"/>
</dbReference>
<comment type="function">
    <text evidence="6">Membrane-associated protein that warps the membrane surface to access and bind aromatic isoprenes with high specificity, including ubiquinone (CoQ) isoprene intermediates and presents them directly to COQ7, therefore facilitating the COQ7-mediated hydroxylase step. Participates in the biosynthesis of coenzyme Q, also named ubiquinone, an essential lipid-soluble electron transporter for aerobic cellular respiration.</text>
</comment>
<organism evidence="8 9">
    <name type="scientific">Parvibaculum sedimenti</name>
    <dbReference type="NCBI Taxonomy" id="2608632"/>
    <lineage>
        <taxon>Bacteria</taxon>
        <taxon>Pseudomonadati</taxon>
        <taxon>Pseudomonadota</taxon>
        <taxon>Alphaproteobacteria</taxon>
        <taxon>Hyphomicrobiales</taxon>
        <taxon>Parvibaculaceae</taxon>
        <taxon>Parvibaculum</taxon>
    </lineage>
</organism>
<evidence type="ECO:0000259" key="7">
    <source>
        <dbReference type="Pfam" id="PF08511"/>
    </source>
</evidence>
<dbReference type="PANTHER" id="PTHR21427">
    <property type="entry name" value="UBIQUINONE BIOSYNTHESIS PROTEIN COQ9, MITOCHONDRIAL"/>
    <property type="match status" value="1"/>
</dbReference>
<dbReference type="Pfam" id="PF08511">
    <property type="entry name" value="COQ9"/>
    <property type="match status" value="1"/>
</dbReference>
<gene>
    <name evidence="8" type="ORF">F2P47_06905</name>
</gene>
<keyword evidence="5" id="KW-0446">Lipid-binding</keyword>
<dbReference type="GO" id="GO:0006744">
    <property type="term" value="P:ubiquinone biosynthetic process"/>
    <property type="evidence" value="ECO:0007669"/>
    <property type="project" value="UniProtKB-KW"/>
</dbReference>
<keyword evidence="4" id="KW-0809">Transit peptide</keyword>
<keyword evidence="9" id="KW-1185">Reference proteome</keyword>
<evidence type="ECO:0000256" key="6">
    <source>
        <dbReference type="ARBA" id="ARBA00058104"/>
    </source>
</evidence>
<accession>A0A6N6VJK9</accession>
<comment type="similarity">
    <text evidence="2">Belongs to the COQ9 family.</text>
</comment>
<feature type="domain" description="COQ9 C-terminal" evidence="7">
    <location>
        <begin position="132"/>
        <end position="199"/>
    </location>
</feature>
<dbReference type="EMBL" id="WESC01000005">
    <property type="protein sequence ID" value="KAB7740769.1"/>
    <property type="molecule type" value="Genomic_DNA"/>
</dbReference>
<comment type="pathway">
    <text evidence="1">Cofactor biosynthesis; ubiquinone biosynthesis.</text>
</comment>
<name>A0A6N6VJK9_9HYPH</name>
<evidence type="ECO:0000256" key="4">
    <source>
        <dbReference type="ARBA" id="ARBA00022946"/>
    </source>
</evidence>
<keyword evidence="3" id="KW-0831">Ubiquinone biosynthesis</keyword>
<dbReference type="InterPro" id="IPR012762">
    <property type="entry name" value="Ubiq_biosynth_COQ9"/>
</dbReference>
<dbReference type="GO" id="GO:0008289">
    <property type="term" value="F:lipid binding"/>
    <property type="evidence" value="ECO:0007669"/>
    <property type="project" value="UniProtKB-KW"/>
</dbReference>
<evidence type="ECO:0000256" key="1">
    <source>
        <dbReference type="ARBA" id="ARBA00004749"/>
    </source>
</evidence>
<evidence type="ECO:0000256" key="3">
    <source>
        <dbReference type="ARBA" id="ARBA00022688"/>
    </source>
</evidence>
<dbReference type="Gene3D" id="1.10.357.10">
    <property type="entry name" value="Tetracycline Repressor, domain 2"/>
    <property type="match status" value="1"/>
</dbReference>
<evidence type="ECO:0000313" key="8">
    <source>
        <dbReference type="EMBL" id="KAB7740769.1"/>
    </source>
</evidence>
<reference evidence="8 9" key="1">
    <citation type="submission" date="2019-09" db="EMBL/GenBank/DDBJ databases">
        <title>Parvibaculum sedimenti sp. nov., isolated from sediment.</title>
        <authorList>
            <person name="Wang Y."/>
        </authorList>
    </citation>
    <scope>NUCLEOTIDE SEQUENCE [LARGE SCALE GENOMIC DNA]</scope>
    <source>
        <strain evidence="8 9">HXT-9</strain>
    </source>
</reference>
<evidence type="ECO:0000313" key="9">
    <source>
        <dbReference type="Proteomes" id="UP000468901"/>
    </source>
</evidence>
<evidence type="ECO:0000256" key="2">
    <source>
        <dbReference type="ARBA" id="ARBA00010766"/>
    </source>
</evidence>
<dbReference type="AlphaFoldDB" id="A0A6N6VJK9"/>
<evidence type="ECO:0000256" key="5">
    <source>
        <dbReference type="ARBA" id="ARBA00023121"/>
    </source>
</evidence>
<dbReference type="RefSeq" id="WP_152215609.1">
    <property type="nucleotide sequence ID" value="NZ_WESC01000005.1"/>
</dbReference>
<sequence>MPDRPQAKKTHPRADHVEIAREKILAAALPNVAFDGWTTRLMSDAARAAGVGHGEMRLAFPGGVLDLVDYFLADGDRRMEEALAGRELATLKIRERITLAVRMRIEVDFMRREAVRRAVTLFSLPTSGTRGPRALYRTVDAIWRAVGDTSADFNFYTKRATLAAVYSAVTLHWFADHSDDYAGTWAFLDRRIDDVMRIEKMKASVKKVANALPDPIGLLGRLRYGRG</sequence>
<dbReference type="NCBIfam" id="TIGR02396">
    <property type="entry name" value="diverge_rpsU"/>
    <property type="match status" value="1"/>
</dbReference>
<dbReference type="InterPro" id="IPR013718">
    <property type="entry name" value="COQ9_C"/>
</dbReference>
<comment type="caution">
    <text evidence="8">The sequence shown here is derived from an EMBL/GenBank/DDBJ whole genome shotgun (WGS) entry which is preliminary data.</text>
</comment>
<proteinExistence type="inferred from homology"/>
<protein>
    <submittedName>
        <fullName evidence="8">COQ9 family protein</fullName>
    </submittedName>
</protein>